<evidence type="ECO:0000313" key="3">
    <source>
        <dbReference type="Proteomes" id="UP000252770"/>
    </source>
</evidence>
<reference evidence="2 3" key="1">
    <citation type="submission" date="2018-07" db="EMBL/GenBank/DDBJ databases">
        <title>Desertimonas flava gen. nov. sp. nov.</title>
        <authorList>
            <person name="Liu S."/>
        </authorList>
    </citation>
    <scope>NUCLEOTIDE SEQUENCE [LARGE SCALE GENOMIC DNA]</scope>
    <source>
        <strain evidence="2 3">16Sb5-5</strain>
    </source>
</reference>
<dbReference type="EMBL" id="QOUI01000012">
    <property type="protein sequence ID" value="RCK68303.1"/>
    <property type="molecule type" value="Genomic_DNA"/>
</dbReference>
<proteinExistence type="predicted"/>
<keyword evidence="1" id="KW-0472">Membrane</keyword>
<organism evidence="2 3">
    <name type="scientific">Desertihabitans brevis</name>
    <dbReference type="NCBI Taxonomy" id="2268447"/>
    <lineage>
        <taxon>Bacteria</taxon>
        <taxon>Bacillati</taxon>
        <taxon>Actinomycetota</taxon>
        <taxon>Actinomycetes</taxon>
        <taxon>Propionibacteriales</taxon>
        <taxon>Propionibacteriaceae</taxon>
        <taxon>Desertihabitans</taxon>
    </lineage>
</organism>
<comment type="caution">
    <text evidence="2">The sequence shown here is derived from an EMBL/GenBank/DDBJ whole genome shotgun (WGS) entry which is preliminary data.</text>
</comment>
<gene>
    <name evidence="2" type="ORF">DT076_16790</name>
</gene>
<keyword evidence="1" id="KW-0812">Transmembrane</keyword>
<evidence type="ECO:0000313" key="2">
    <source>
        <dbReference type="EMBL" id="RCK68303.1"/>
    </source>
</evidence>
<feature type="transmembrane region" description="Helical" evidence="1">
    <location>
        <begin position="31"/>
        <end position="55"/>
    </location>
</feature>
<dbReference type="RefSeq" id="WP_114127864.1">
    <property type="nucleotide sequence ID" value="NZ_QOUI01000012.1"/>
</dbReference>
<dbReference type="AlphaFoldDB" id="A0A367YQY9"/>
<protein>
    <submittedName>
        <fullName evidence="2">Uncharacterized protein</fullName>
    </submittedName>
</protein>
<sequence length="64" mass="6545">MRTFIYAVIGVAVALLGAAFAALAVADLPLLLVTGGLSVACWLAVITLCGVLAAAERDEQEVSR</sequence>
<keyword evidence="3" id="KW-1185">Reference proteome</keyword>
<name>A0A367YQY9_9ACTN</name>
<evidence type="ECO:0000256" key="1">
    <source>
        <dbReference type="SAM" id="Phobius"/>
    </source>
</evidence>
<keyword evidence="1" id="KW-1133">Transmembrane helix</keyword>
<dbReference type="Proteomes" id="UP000252770">
    <property type="component" value="Unassembled WGS sequence"/>
</dbReference>
<accession>A0A367YQY9</accession>